<dbReference type="InterPro" id="IPR003663">
    <property type="entry name" value="Sugar/inositol_transpt"/>
</dbReference>
<dbReference type="InterPro" id="IPR036259">
    <property type="entry name" value="MFS_trans_sf"/>
</dbReference>
<dbReference type="Pfam" id="PF00083">
    <property type="entry name" value="Sugar_tr"/>
    <property type="match status" value="1"/>
</dbReference>
<feature type="transmembrane region" description="Helical" evidence="9">
    <location>
        <begin position="260"/>
        <end position="282"/>
    </location>
</feature>
<accession>A0A165IIG6</accession>
<dbReference type="OrthoDB" id="5399138at2759"/>
<dbReference type="PRINTS" id="PR00171">
    <property type="entry name" value="SUGRTRNSPORT"/>
</dbReference>
<sequence>MSQFEDHFEHLEPAKHGLIVSSILLAASVFSLVGGPLADRISRTRTIALGSLVFVAGEAMCLGSQRGQLGVFIAGRCIAGAGEGLFLSTITTYTLEIAPTHIRGRLSVTVQLFVTVGIAAGYFTCFGSQRLDSDWAWRIPYVVQIISGSILACGALLLPHSPRWLKHVGRAREAQVAWGRLGVSLAEAEKEEEAAERDEQLQATTRDKGLKETWAALWRKDVRTRTILGVFLMGLSNASGVDGVLYYAPLLFSQAGLSSTTASFLASGVTGLVNIAVTIPTLMYSDKWGRRPSTIRGGVGIAASMLLIGTLYASRATDAKAGKIAVIALIFVFLVSFAMSWAVVIRVYASEIQPMRTRAAATALSQAANWIVNWLVAFSTPLFLAKSSSGPYFLFGGCSLAVVVVCFFFQPESRGISLEDLDRAFEGRPWDLSLKGLVPCLRPDQEDIELRDVHATARPDRLPQAPSPVE</sequence>
<dbReference type="InParanoid" id="A0A165IIG6"/>
<feature type="transmembrane region" description="Helical" evidence="9">
    <location>
        <begin position="106"/>
        <end position="123"/>
    </location>
</feature>
<dbReference type="GO" id="GO:0016020">
    <property type="term" value="C:membrane"/>
    <property type="evidence" value="ECO:0007669"/>
    <property type="project" value="UniProtKB-SubCell"/>
</dbReference>
<reference evidence="11 12" key="1">
    <citation type="journal article" date="2016" name="Mol. Biol. Evol.">
        <title>Comparative Genomics of Early-Diverging Mushroom-Forming Fungi Provides Insights into the Origins of Lignocellulose Decay Capabilities.</title>
        <authorList>
            <person name="Nagy L.G."/>
            <person name="Riley R."/>
            <person name="Tritt A."/>
            <person name="Adam C."/>
            <person name="Daum C."/>
            <person name="Floudas D."/>
            <person name="Sun H."/>
            <person name="Yadav J.S."/>
            <person name="Pangilinan J."/>
            <person name="Larsson K.H."/>
            <person name="Matsuura K."/>
            <person name="Barry K."/>
            <person name="Labutti K."/>
            <person name="Kuo R."/>
            <person name="Ohm R.A."/>
            <person name="Bhattacharya S.S."/>
            <person name="Shirouzu T."/>
            <person name="Yoshinaga Y."/>
            <person name="Martin F.M."/>
            <person name="Grigoriev I.V."/>
            <person name="Hibbett D.S."/>
        </authorList>
    </citation>
    <scope>NUCLEOTIDE SEQUENCE [LARGE SCALE GENOMIC DNA]</scope>
    <source>
        <strain evidence="11 12">HHB12029</strain>
    </source>
</reference>
<evidence type="ECO:0000256" key="8">
    <source>
        <dbReference type="RuleBase" id="RU003346"/>
    </source>
</evidence>
<evidence type="ECO:0000256" key="1">
    <source>
        <dbReference type="ARBA" id="ARBA00004141"/>
    </source>
</evidence>
<evidence type="ECO:0000256" key="5">
    <source>
        <dbReference type="ARBA" id="ARBA00022989"/>
    </source>
</evidence>
<evidence type="ECO:0000313" key="12">
    <source>
        <dbReference type="Proteomes" id="UP000077266"/>
    </source>
</evidence>
<name>A0A165IIG6_EXIGL</name>
<dbReference type="PROSITE" id="PS50850">
    <property type="entry name" value="MFS"/>
    <property type="match status" value="1"/>
</dbReference>
<dbReference type="PANTHER" id="PTHR48022:SF2">
    <property type="entry name" value="PLASTIDIC GLUCOSE TRANSPORTER 4"/>
    <property type="match status" value="1"/>
</dbReference>
<comment type="similarity">
    <text evidence="2 8">Belongs to the major facilitator superfamily. Sugar transporter (TC 2.A.1.1) family.</text>
</comment>
<comment type="catalytic activity">
    <reaction evidence="7">
        <text>myo-inositol(out) + H(+)(out) = myo-inositol(in) + H(+)(in)</text>
        <dbReference type="Rhea" id="RHEA:60364"/>
        <dbReference type="ChEBI" id="CHEBI:15378"/>
        <dbReference type="ChEBI" id="CHEBI:17268"/>
    </reaction>
</comment>
<evidence type="ECO:0000256" key="6">
    <source>
        <dbReference type="ARBA" id="ARBA00023136"/>
    </source>
</evidence>
<feature type="transmembrane region" description="Helical" evidence="9">
    <location>
        <begin position="361"/>
        <end position="384"/>
    </location>
</feature>
<dbReference type="NCBIfam" id="TIGR00879">
    <property type="entry name" value="SP"/>
    <property type="match status" value="1"/>
</dbReference>
<feature type="transmembrane region" description="Helical" evidence="9">
    <location>
        <begin position="324"/>
        <end position="349"/>
    </location>
</feature>
<proteinExistence type="inferred from homology"/>
<dbReference type="Proteomes" id="UP000077266">
    <property type="component" value="Unassembled WGS sequence"/>
</dbReference>
<evidence type="ECO:0000259" key="10">
    <source>
        <dbReference type="PROSITE" id="PS50850"/>
    </source>
</evidence>
<keyword evidence="5 9" id="KW-1133">Transmembrane helix</keyword>
<dbReference type="InterPro" id="IPR050360">
    <property type="entry name" value="MFS_Sugar_Transporters"/>
</dbReference>
<dbReference type="AlphaFoldDB" id="A0A165IIG6"/>
<dbReference type="Gene3D" id="1.20.1250.20">
    <property type="entry name" value="MFS general substrate transporter like domains"/>
    <property type="match status" value="1"/>
</dbReference>
<dbReference type="EMBL" id="KV425990">
    <property type="protein sequence ID" value="KZV93444.1"/>
    <property type="molecule type" value="Genomic_DNA"/>
</dbReference>
<dbReference type="InterPro" id="IPR020846">
    <property type="entry name" value="MFS_dom"/>
</dbReference>
<dbReference type="InterPro" id="IPR005828">
    <property type="entry name" value="MFS_sugar_transport-like"/>
</dbReference>
<keyword evidence="6 9" id="KW-0472">Membrane</keyword>
<dbReference type="GO" id="GO:0005351">
    <property type="term" value="F:carbohydrate:proton symporter activity"/>
    <property type="evidence" value="ECO:0007669"/>
    <property type="project" value="TreeGrafter"/>
</dbReference>
<feature type="domain" description="Major facilitator superfamily (MFS) profile" evidence="10">
    <location>
        <begin position="1"/>
        <end position="414"/>
    </location>
</feature>
<dbReference type="PROSITE" id="PS00216">
    <property type="entry name" value="SUGAR_TRANSPORT_1"/>
    <property type="match status" value="1"/>
</dbReference>
<feature type="transmembrane region" description="Helical" evidence="9">
    <location>
        <begin position="227"/>
        <end position="248"/>
    </location>
</feature>
<keyword evidence="12" id="KW-1185">Reference proteome</keyword>
<dbReference type="FunFam" id="1.20.1250.20:FF:000134">
    <property type="entry name" value="MFS sugar transporter protein"/>
    <property type="match status" value="1"/>
</dbReference>
<dbReference type="SUPFAM" id="SSF103473">
    <property type="entry name" value="MFS general substrate transporter"/>
    <property type="match status" value="1"/>
</dbReference>
<dbReference type="PROSITE" id="PS00217">
    <property type="entry name" value="SUGAR_TRANSPORT_2"/>
    <property type="match status" value="1"/>
</dbReference>
<feature type="transmembrane region" description="Helical" evidence="9">
    <location>
        <begin position="16"/>
        <end position="35"/>
    </location>
</feature>
<evidence type="ECO:0000313" key="11">
    <source>
        <dbReference type="EMBL" id="KZV93444.1"/>
    </source>
</evidence>
<feature type="transmembrane region" description="Helical" evidence="9">
    <location>
        <begin position="294"/>
        <end position="312"/>
    </location>
</feature>
<dbReference type="STRING" id="1314781.A0A165IIG6"/>
<gene>
    <name evidence="11" type="ORF">EXIGLDRAFT_717167</name>
</gene>
<feature type="transmembrane region" description="Helical" evidence="9">
    <location>
        <begin position="135"/>
        <end position="158"/>
    </location>
</feature>
<evidence type="ECO:0000256" key="9">
    <source>
        <dbReference type="SAM" id="Phobius"/>
    </source>
</evidence>
<evidence type="ECO:0000256" key="7">
    <source>
        <dbReference type="ARBA" id="ARBA00049119"/>
    </source>
</evidence>
<keyword evidence="4 9" id="KW-0812">Transmembrane</keyword>
<protein>
    <submittedName>
        <fullName evidence="11">Putative transporter</fullName>
    </submittedName>
</protein>
<evidence type="ECO:0000256" key="2">
    <source>
        <dbReference type="ARBA" id="ARBA00010992"/>
    </source>
</evidence>
<evidence type="ECO:0000256" key="3">
    <source>
        <dbReference type="ARBA" id="ARBA00022448"/>
    </source>
</evidence>
<comment type="subcellular location">
    <subcellularLocation>
        <location evidence="1">Membrane</location>
        <topology evidence="1">Multi-pass membrane protein</topology>
    </subcellularLocation>
</comment>
<evidence type="ECO:0000256" key="4">
    <source>
        <dbReference type="ARBA" id="ARBA00022692"/>
    </source>
</evidence>
<dbReference type="PANTHER" id="PTHR48022">
    <property type="entry name" value="PLASTIDIC GLUCOSE TRANSPORTER 4"/>
    <property type="match status" value="1"/>
</dbReference>
<organism evidence="11 12">
    <name type="scientific">Exidia glandulosa HHB12029</name>
    <dbReference type="NCBI Taxonomy" id="1314781"/>
    <lineage>
        <taxon>Eukaryota</taxon>
        <taxon>Fungi</taxon>
        <taxon>Dikarya</taxon>
        <taxon>Basidiomycota</taxon>
        <taxon>Agaricomycotina</taxon>
        <taxon>Agaricomycetes</taxon>
        <taxon>Auriculariales</taxon>
        <taxon>Exidiaceae</taxon>
        <taxon>Exidia</taxon>
    </lineage>
</organism>
<keyword evidence="3 8" id="KW-0813">Transport</keyword>
<dbReference type="InterPro" id="IPR005829">
    <property type="entry name" value="Sugar_transporter_CS"/>
</dbReference>
<feature type="transmembrane region" description="Helical" evidence="9">
    <location>
        <begin position="390"/>
        <end position="409"/>
    </location>
</feature>